<dbReference type="Pfam" id="PF00566">
    <property type="entry name" value="RabGAP-TBC"/>
    <property type="match status" value="1"/>
</dbReference>
<feature type="domain" description="Rab-GAP TBC" evidence="2">
    <location>
        <begin position="175"/>
        <end position="367"/>
    </location>
</feature>
<dbReference type="Gene3D" id="1.10.8.270">
    <property type="entry name" value="putative rabgap domain of human tbc1 domain family member 14 like domains"/>
    <property type="match status" value="1"/>
</dbReference>
<evidence type="ECO:0000313" key="3">
    <source>
        <dbReference type="EMBL" id="GES79787.1"/>
    </source>
</evidence>
<feature type="compositionally biased region" description="Basic residues" evidence="1">
    <location>
        <begin position="24"/>
        <end position="39"/>
    </location>
</feature>
<dbReference type="Gene3D" id="1.10.472.80">
    <property type="entry name" value="Ypt/Rab-GAP domain of gyp1p, domain 3"/>
    <property type="match status" value="1"/>
</dbReference>
<organism evidence="3 4">
    <name type="scientific">Rhizophagus clarus</name>
    <dbReference type="NCBI Taxonomy" id="94130"/>
    <lineage>
        <taxon>Eukaryota</taxon>
        <taxon>Fungi</taxon>
        <taxon>Fungi incertae sedis</taxon>
        <taxon>Mucoromycota</taxon>
        <taxon>Glomeromycotina</taxon>
        <taxon>Glomeromycetes</taxon>
        <taxon>Glomerales</taxon>
        <taxon>Glomeraceae</taxon>
        <taxon>Rhizophagus</taxon>
    </lineage>
</organism>
<dbReference type="PANTHER" id="PTHR47219">
    <property type="entry name" value="RAB GTPASE-ACTIVATING PROTEIN 1-LIKE"/>
    <property type="match status" value="1"/>
</dbReference>
<dbReference type="PANTHER" id="PTHR47219:SF9">
    <property type="entry name" value="GTPASE ACTIVATING PROTEIN AND CENTROSOME-ASSOCIATED, ISOFORM B"/>
    <property type="match status" value="1"/>
</dbReference>
<evidence type="ECO:0000259" key="2">
    <source>
        <dbReference type="PROSITE" id="PS50086"/>
    </source>
</evidence>
<dbReference type="Proteomes" id="UP000615446">
    <property type="component" value="Unassembled WGS sequence"/>
</dbReference>
<evidence type="ECO:0000313" key="4">
    <source>
        <dbReference type="Proteomes" id="UP000615446"/>
    </source>
</evidence>
<dbReference type="AlphaFoldDB" id="A0A8H3L6L6"/>
<reference evidence="3" key="1">
    <citation type="submission" date="2019-10" db="EMBL/GenBank/DDBJ databases">
        <title>Conservation and host-specific expression of non-tandemly repeated heterogenous ribosome RNA gene in arbuscular mycorrhizal fungi.</title>
        <authorList>
            <person name="Maeda T."/>
            <person name="Kobayashi Y."/>
            <person name="Nakagawa T."/>
            <person name="Ezawa T."/>
            <person name="Yamaguchi K."/>
            <person name="Bino T."/>
            <person name="Nishimoto Y."/>
            <person name="Shigenobu S."/>
            <person name="Kawaguchi M."/>
        </authorList>
    </citation>
    <scope>NUCLEOTIDE SEQUENCE</scope>
    <source>
        <strain evidence="3">HR1</strain>
    </source>
</reference>
<dbReference type="InterPro" id="IPR050302">
    <property type="entry name" value="Rab_GAP_TBC_domain"/>
</dbReference>
<dbReference type="SMART" id="SM00164">
    <property type="entry name" value="TBC"/>
    <property type="match status" value="1"/>
</dbReference>
<evidence type="ECO:0000256" key="1">
    <source>
        <dbReference type="SAM" id="MobiDB-lite"/>
    </source>
</evidence>
<dbReference type="GO" id="GO:0005096">
    <property type="term" value="F:GTPase activator activity"/>
    <property type="evidence" value="ECO:0007669"/>
    <property type="project" value="TreeGrafter"/>
</dbReference>
<gene>
    <name evidence="3" type="ORF">RCL2_000708600</name>
</gene>
<dbReference type="InterPro" id="IPR000195">
    <property type="entry name" value="Rab-GAP-TBC_dom"/>
</dbReference>
<dbReference type="OrthoDB" id="294251at2759"/>
<dbReference type="EMBL" id="BLAL01000044">
    <property type="protein sequence ID" value="GES79787.1"/>
    <property type="molecule type" value="Genomic_DNA"/>
</dbReference>
<protein>
    <submittedName>
        <fullName evidence="3">GTPase activating protein</fullName>
    </submittedName>
</protein>
<accession>A0A8H3L6L6</accession>
<dbReference type="FunFam" id="1.10.8.270:FF:000016">
    <property type="entry name" value="TBC1 domain family member 2A"/>
    <property type="match status" value="1"/>
</dbReference>
<dbReference type="GO" id="GO:0031267">
    <property type="term" value="F:small GTPase binding"/>
    <property type="evidence" value="ECO:0007669"/>
    <property type="project" value="TreeGrafter"/>
</dbReference>
<comment type="caution">
    <text evidence="3">The sequence shown here is derived from an EMBL/GenBank/DDBJ whole genome shotgun (WGS) entry which is preliminary data.</text>
</comment>
<name>A0A8H3L6L6_9GLOM</name>
<dbReference type="InterPro" id="IPR035969">
    <property type="entry name" value="Rab-GAP_TBC_sf"/>
</dbReference>
<proteinExistence type="predicted"/>
<sequence length="443" mass="52134">MSKRDQRTSYISSSSRISSDYYRIRRTSHSKISRQRSTPKLRSNDDNNNENIKSLRRCHSIHSVSRLSVQSTSPRDSSSDIRMIYDYYESNRSSLRKDEKFSSNVDKYGFVTSDGKKIKVIQNEEKKHDRKDAKRSLKWAHWVSNSKLVVRSGNFGISSYKFPWDSKFFKRISKGIPDSWRSPVWYYLATNGSTDTECDEDLVKTYKDLLKLPSAHERQIDLDIPRTLHSHIMFRTRYGPGQRALFDVLRAFSNYDEQVGYCQGMTNIVTILLMYYTEEYAFIMLTKLFAKCNLHDLYIPGFPALMESFYIQEKLMNIYAHKILVHFKNLQVSTTAYATRWYITLFTSDVVPHHTLLRIWDLLMLYGFDILYFVAVALLKYNEEILLSSDFDHILTLLSSSIKIADDDRLTRKIRKIYYPPKLILWNNINCRNLKNLILNMKG</sequence>
<dbReference type="SUPFAM" id="SSF47923">
    <property type="entry name" value="Ypt/Rab-GAP domain of gyp1p"/>
    <property type="match status" value="2"/>
</dbReference>
<dbReference type="PROSITE" id="PS50086">
    <property type="entry name" value="TBC_RABGAP"/>
    <property type="match status" value="1"/>
</dbReference>
<feature type="region of interest" description="Disordered" evidence="1">
    <location>
        <begin position="22"/>
        <end position="51"/>
    </location>
</feature>